<evidence type="ECO:0000313" key="1">
    <source>
        <dbReference type="EMBL" id="VAW44241.1"/>
    </source>
</evidence>
<gene>
    <name evidence="1" type="ORF">MNBD_GAMMA02-894</name>
</gene>
<dbReference type="AlphaFoldDB" id="A0A3B0VMR6"/>
<accession>A0A3B0VMR6</accession>
<protein>
    <submittedName>
        <fullName evidence="1">Uncharacterized protein</fullName>
    </submittedName>
</protein>
<reference evidence="1" key="1">
    <citation type="submission" date="2018-06" db="EMBL/GenBank/DDBJ databases">
        <authorList>
            <person name="Zhirakovskaya E."/>
        </authorList>
    </citation>
    <scope>NUCLEOTIDE SEQUENCE</scope>
</reference>
<organism evidence="1">
    <name type="scientific">hydrothermal vent metagenome</name>
    <dbReference type="NCBI Taxonomy" id="652676"/>
    <lineage>
        <taxon>unclassified sequences</taxon>
        <taxon>metagenomes</taxon>
        <taxon>ecological metagenomes</taxon>
    </lineage>
</organism>
<name>A0A3B0VMR6_9ZZZZ</name>
<sequence>MNYLRVLCFCLFSQVVYAQESIQVIISLKAGENIPTVDDVYQEGQLSSPPANDLISAFDTASPQEIDYLMKLRAYGDLKTLNMLWG</sequence>
<dbReference type="EMBL" id="UOFA01000098">
    <property type="protein sequence ID" value="VAW44241.1"/>
    <property type="molecule type" value="Genomic_DNA"/>
</dbReference>
<proteinExistence type="predicted"/>